<dbReference type="InterPro" id="IPR007569">
    <property type="entry name" value="DUF559"/>
</dbReference>
<evidence type="ECO:0000313" key="2">
    <source>
        <dbReference type="EMBL" id="QYX73925.1"/>
    </source>
</evidence>
<dbReference type="EMBL" id="CP080635">
    <property type="protein sequence ID" value="QYX73925.1"/>
    <property type="molecule type" value="Genomic_DNA"/>
</dbReference>
<organism evidence="2 3">
    <name type="scientific">Shewanella putrefaciens</name>
    <name type="common">Pseudomonas putrefaciens</name>
    <dbReference type="NCBI Taxonomy" id="24"/>
    <lineage>
        <taxon>Bacteria</taxon>
        <taxon>Pseudomonadati</taxon>
        <taxon>Pseudomonadota</taxon>
        <taxon>Gammaproteobacteria</taxon>
        <taxon>Alteromonadales</taxon>
        <taxon>Shewanellaceae</taxon>
        <taxon>Shewanella</taxon>
    </lineage>
</organism>
<dbReference type="RefSeq" id="WP_025007412.1">
    <property type="nucleotide sequence ID" value="NZ_BMPK01000002.1"/>
</dbReference>
<dbReference type="GeneID" id="67442749"/>
<name>A0ABX8XFA0_SHEPU</name>
<dbReference type="Pfam" id="PF04480">
    <property type="entry name" value="DUF559"/>
    <property type="match status" value="1"/>
</dbReference>
<reference evidence="2 3" key="1">
    <citation type="submission" date="2021-08" db="EMBL/GenBank/DDBJ databases">
        <title>Shewanella putrefaciens YZ-J, complete genome.</title>
        <authorList>
            <person name="Yi Z."/>
        </authorList>
    </citation>
    <scope>NUCLEOTIDE SEQUENCE [LARGE SCALE GENOMIC DNA]</scope>
    <source>
        <strain evidence="2 3">YZ-J</strain>
    </source>
</reference>
<sequence length="331" mass="39165">MKFKLRSKHILINDEDLFHLFGEKWRYPKNIEYSTIEDKYQQLKEYNEDKPPIINMKRLYRYTYNSNGRYTQWMTRALTAAIRAEALSQHDIDERKIKYIKFLHVSQAMVLLTYGANATRNRQLIIALSNYTGVPIPPPKRTRAEDSFALDLAKEINNMDGHYNYTLEQQVKIGEHKVDFLITVLRRLTVIERFILEFDEAYHQTTRQQRKDKQRDNQLRELGYKIIRVNESEAKKWLDISCGLNYPFHRASVISDCINDAIKVHPRTKKRYISTESALASVNSAVETEIIDDTKQTLNQMAKLLDMQKIPYLRTKMLENGKEKRVLRLEN</sequence>
<gene>
    <name evidence="2" type="ORF">K3G22_05775</name>
</gene>
<evidence type="ECO:0000313" key="3">
    <source>
        <dbReference type="Proteomes" id="UP000827084"/>
    </source>
</evidence>
<dbReference type="Gene3D" id="3.40.960.10">
    <property type="entry name" value="VSR Endonuclease"/>
    <property type="match status" value="1"/>
</dbReference>
<protein>
    <submittedName>
        <fullName evidence="2">DUF559 domain-containing protein</fullName>
    </submittedName>
</protein>
<accession>A0ABX8XFA0</accession>
<feature type="domain" description="DUF559" evidence="1">
    <location>
        <begin position="165"/>
        <end position="234"/>
    </location>
</feature>
<proteinExistence type="predicted"/>
<keyword evidence="3" id="KW-1185">Reference proteome</keyword>
<dbReference type="Proteomes" id="UP000827084">
    <property type="component" value="Chromosome"/>
</dbReference>
<evidence type="ECO:0000259" key="1">
    <source>
        <dbReference type="Pfam" id="PF04480"/>
    </source>
</evidence>